<dbReference type="KEGG" id="clup:CLUP02_06109"/>
<dbReference type="Proteomes" id="UP000830671">
    <property type="component" value="Chromosome 3"/>
</dbReference>
<name>A0A9Q8SNI5_9PEZI</name>
<dbReference type="EMBL" id="CP019475">
    <property type="protein sequence ID" value="UQC80626.1"/>
    <property type="molecule type" value="Genomic_DNA"/>
</dbReference>
<evidence type="ECO:0000313" key="2">
    <source>
        <dbReference type="Proteomes" id="UP000830671"/>
    </source>
</evidence>
<dbReference type="GeneID" id="73340123"/>
<accession>A0A9Q8SNI5</accession>
<organism evidence="1 2">
    <name type="scientific">Colletotrichum lupini</name>
    <dbReference type="NCBI Taxonomy" id="145971"/>
    <lineage>
        <taxon>Eukaryota</taxon>
        <taxon>Fungi</taxon>
        <taxon>Dikarya</taxon>
        <taxon>Ascomycota</taxon>
        <taxon>Pezizomycotina</taxon>
        <taxon>Sordariomycetes</taxon>
        <taxon>Hypocreomycetidae</taxon>
        <taxon>Glomerellales</taxon>
        <taxon>Glomerellaceae</taxon>
        <taxon>Colletotrichum</taxon>
        <taxon>Colletotrichum acutatum species complex</taxon>
    </lineage>
</organism>
<dbReference type="RefSeq" id="XP_049142256.1">
    <property type="nucleotide sequence ID" value="XM_049285113.1"/>
</dbReference>
<protein>
    <submittedName>
        <fullName evidence="1">Uncharacterized protein</fullName>
    </submittedName>
</protein>
<gene>
    <name evidence="1" type="ORF">CLUP02_06109</name>
</gene>
<dbReference type="AlphaFoldDB" id="A0A9Q8SNI5"/>
<sequence>MRMPLCSFFSFFPSLSFFSEGGVLLLPLSLSVGFCSRCSSALTDVADTAGRGLSLVAWMFRPSGASSRRCRSRCLLCAMSPSVEHSVARAGRLESESVPIETLVLAIGVSCAGRSVGQFEGVEAEVRRLGERKVEEVGCTRAELYFTGLRGTHERTGVLETTPREKRSRASSRPCRVDGFQAARLMGIRRQGWWKEHHGTDCCERC</sequence>
<reference evidence="1" key="1">
    <citation type="journal article" date="2021" name="Mol. Plant Microbe Interact.">
        <title>Complete Genome Sequence of the Plant-Pathogenic Fungus Colletotrichum lupini.</title>
        <authorList>
            <person name="Baroncelli R."/>
            <person name="Pensec F."/>
            <person name="Da Lio D."/>
            <person name="Boufleur T."/>
            <person name="Vicente I."/>
            <person name="Sarrocco S."/>
            <person name="Picot A."/>
            <person name="Baraldi E."/>
            <person name="Sukno S."/>
            <person name="Thon M."/>
            <person name="Le Floch G."/>
        </authorList>
    </citation>
    <scope>NUCLEOTIDE SEQUENCE</scope>
    <source>
        <strain evidence="1">IMI 504893</strain>
    </source>
</reference>
<evidence type="ECO:0000313" key="1">
    <source>
        <dbReference type="EMBL" id="UQC80626.1"/>
    </source>
</evidence>
<keyword evidence="2" id="KW-1185">Reference proteome</keyword>
<proteinExistence type="predicted"/>